<feature type="compositionally biased region" description="Basic and acidic residues" evidence="1">
    <location>
        <begin position="13"/>
        <end position="22"/>
    </location>
</feature>
<dbReference type="Proteomes" id="UP000669133">
    <property type="component" value="Unassembled WGS sequence"/>
</dbReference>
<dbReference type="OrthoDB" id="205993at2759"/>
<reference evidence="2 3" key="1">
    <citation type="submission" date="2020-12" db="EMBL/GenBank/DDBJ databases">
        <title>Effect of drift, selection, and recombination on the evolution of hybrid genomes in Candida yeast pathogens.</title>
        <authorList>
            <person name="Mixao V."/>
            <person name="Ksiezopolska E."/>
            <person name="Saus E."/>
            <person name="Boekhout T."/>
            <person name="Gacser A."/>
            <person name="Gabaldon T."/>
        </authorList>
    </citation>
    <scope>NUCLEOTIDE SEQUENCE [LARGE SCALE GENOMIC DNA]</scope>
    <source>
        <strain evidence="2 3">BP57</strain>
    </source>
</reference>
<sequence>MSSRALKKLGGKSLEDELKKLDINVSSEGEQEEVSEDESQPVANQPKFNAFAFLNGDDEDEEEDADEDQQEVKEDSQAKKVVKQPPQTTESSKKKSKKKKKGKGKSRSATPATEKEEEDDDDIDKILAQVKQQEQETKPTIETFDFEEEYDSTLEPFEVYDSNFKNFTTERLKKSLPLLSIKSFKNLDQDQEYKNLFGNSLSSELIEDANSTTSLAISPEVLQQFKKMGKMIRNWGGKDRRSIPGTSRKLLLSKIRDDWLPTQLKSVTMEELSEDDVFELLKYKEDDIEESDLHVKVTKERNLGVRYFRFNKVNDTKSRVANTRFYAATVLTPDPESLMQMLQVNPYHQETLLQVAMVLLRQGDNKATSNALIERALFTFDRSFHKNFHELLSSAENGLVRLPFEFFSNRQFYLNLFRYIVSLGERSLFETALTFCKFLLSLAPAEDPMGVRYFIDFYCIISEEFDYLIQLSKSPLVTCYTRWYSPGIAFSTVLACLHLNKLEDAEKELQRAFEAYPYVAYKLLTDVALSSVAGVKESDFKVTNEVAVSAETYLVRAKLLWQKHLDFLSTNLEKLFQTKHKPTSSYSLFGFFKSNNDESSKESPFNLIRFAILSGENKIMAKLPKSIWTRDDLLEFDVLPPKEEQENLFGSKKICDSLIDYVDQNLLGAIVQENTRRNDLQVSPEEVAALEAAFREAEEPVD</sequence>
<dbReference type="GO" id="GO:1990112">
    <property type="term" value="C:RQC complex"/>
    <property type="evidence" value="ECO:0007669"/>
    <property type="project" value="TreeGrafter"/>
</dbReference>
<evidence type="ECO:0000313" key="2">
    <source>
        <dbReference type="EMBL" id="KAG5419176.1"/>
    </source>
</evidence>
<comment type="caution">
    <text evidence="2">The sequence shown here is derived from an EMBL/GenBank/DDBJ whole genome shotgun (WGS) entry which is preliminary data.</text>
</comment>
<dbReference type="PANTHER" id="PTHR22684">
    <property type="entry name" value="NULP1-RELATED"/>
    <property type="match status" value="1"/>
</dbReference>
<dbReference type="GO" id="GO:0072344">
    <property type="term" value="P:rescue of stalled ribosome"/>
    <property type="evidence" value="ECO:0007669"/>
    <property type="project" value="TreeGrafter"/>
</dbReference>
<dbReference type="GeneID" id="93651572"/>
<proteinExistence type="predicted"/>
<feature type="compositionally biased region" description="Acidic residues" evidence="1">
    <location>
        <begin position="29"/>
        <end position="39"/>
    </location>
</feature>
<feature type="region of interest" description="Disordered" evidence="1">
    <location>
        <begin position="1"/>
        <end position="123"/>
    </location>
</feature>
<name>A0A8H7ZI12_9ASCO</name>
<gene>
    <name evidence="2" type="ORF">I9W82_002943</name>
</gene>
<accession>A0A8H7ZI12</accession>
<evidence type="ECO:0000256" key="1">
    <source>
        <dbReference type="SAM" id="MobiDB-lite"/>
    </source>
</evidence>
<dbReference type="AlphaFoldDB" id="A0A8H7ZI12"/>
<dbReference type="RefSeq" id="XP_067548292.1">
    <property type="nucleotide sequence ID" value="XM_067691854.1"/>
</dbReference>
<feature type="compositionally biased region" description="Basic residues" evidence="1">
    <location>
        <begin position="94"/>
        <end position="106"/>
    </location>
</feature>
<evidence type="ECO:0000313" key="3">
    <source>
        <dbReference type="Proteomes" id="UP000669133"/>
    </source>
</evidence>
<evidence type="ECO:0008006" key="4">
    <source>
        <dbReference type="Google" id="ProtNLM"/>
    </source>
</evidence>
<dbReference type="EMBL" id="JAEOAQ010000003">
    <property type="protein sequence ID" value="KAG5419176.1"/>
    <property type="molecule type" value="Genomic_DNA"/>
</dbReference>
<feature type="compositionally biased region" description="Basic residues" evidence="1">
    <location>
        <begin position="1"/>
        <end position="10"/>
    </location>
</feature>
<dbReference type="Pfam" id="PF04910">
    <property type="entry name" value="Tcf25"/>
    <property type="match status" value="1"/>
</dbReference>
<dbReference type="InterPro" id="IPR006994">
    <property type="entry name" value="TCF25/Rqc1"/>
</dbReference>
<feature type="compositionally biased region" description="Acidic residues" evidence="1">
    <location>
        <begin position="56"/>
        <end position="69"/>
    </location>
</feature>
<protein>
    <recommendedName>
        <fullName evidence="4">Ribosome quality control complex subunit 1</fullName>
    </recommendedName>
</protein>
<organism evidence="2 3">
    <name type="scientific">Candida metapsilosis</name>
    <dbReference type="NCBI Taxonomy" id="273372"/>
    <lineage>
        <taxon>Eukaryota</taxon>
        <taxon>Fungi</taxon>
        <taxon>Dikarya</taxon>
        <taxon>Ascomycota</taxon>
        <taxon>Saccharomycotina</taxon>
        <taxon>Pichiomycetes</taxon>
        <taxon>Debaryomycetaceae</taxon>
        <taxon>Candida/Lodderomyces clade</taxon>
        <taxon>Candida</taxon>
    </lineage>
</organism>
<dbReference type="PANTHER" id="PTHR22684:SF0">
    <property type="entry name" value="RIBOSOME QUALITY CONTROL COMPLEX SUBUNIT TCF25"/>
    <property type="match status" value="1"/>
</dbReference>
<keyword evidence="3" id="KW-1185">Reference proteome</keyword>
<dbReference type="GO" id="GO:1990116">
    <property type="term" value="P:ribosome-associated ubiquitin-dependent protein catabolic process"/>
    <property type="evidence" value="ECO:0007669"/>
    <property type="project" value="TreeGrafter"/>
</dbReference>